<dbReference type="GeneID" id="114856061"/>
<dbReference type="GO" id="GO:0005634">
    <property type="term" value="C:nucleus"/>
    <property type="evidence" value="ECO:0007669"/>
    <property type="project" value="UniProtKB-SubCell"/>
</dbReference>
<evidence type="ECO:0000313" key="11">
    <source>
        <dbReference type="RefSeq" id="XP_029007511.1"/>
    </source>
</evidence>
<feature type="compositionally biased region" description="Pro residues" evidence="7">
    <location>
        <begin position="368"/>
        <end position="377"/>
    </location>
</feature>
<evidence type="ECO:0000259" key="8">
    <source>
        <dbReference type="PROSITE" id="PS51148"/>
    </source>
</evidence>
<comment type="subcellular location">
    <subcellularLocation>
        <location evidence="1">Nucleus</location>
    </subcellularLocation>
</comment>
<evidence type="ECO:0000256" key="1">
    <source>
        <dbReference type="ARBA" id="ARBA00004123"/>
    </source>
</evidence>
<feature type="region of interest" description="Disordered" evidence="7">
    <location>
        <begin position="1"/>
        <end position="62"/>
    </location>
</feature>
<evidence type="ECO:0000256" key="5">
    <source>
        <dbReference type="ARBA" id="ARBA00023163"/>
    </source>
</evidence>
<reference evidence="10 11" key="1">
    <citation type="submission" date="2025-04" db="UniProtKB">
        <authorList>
            <consortium name="RefSeq"/>
        </authorList>
    </citation>
    <scope>IDENTIFICATION</scope>
</reference>
<dbReference type="GO" id="GO:0003677">
    <property type="term" value="F:DNA binding"/>
    <property type="evidence" value="ECO:0007669"/>
    <property type="project" value="UniProtKB-KW"/>
</dbReference>
<dbReference type="OrthoDB" id="10000452at2759"/>
<feature type="compositionally biased region" description="Pro residues" evidence="7">
    <location>
        <begin position="127"/>
        <end position="139"/>
    </location>
</feature>
<keyword evidence="2" id="KW-0678">Repressor</keyword>
<dbReference type="GO" id="GO:0000122">
    <property type="term" value="P:negative regulation of transcription by RNA polymerase II"/>
    <property type="evidence" value="ECO:0007669"/>
    <property type="project" value="TreeGrafter"/>
</dbReference>
<keyword evidence="3" id="KW-0805">Transcription regulation</keyword>
<feature type="region of interest" description="Disordered" evidence="7">
    <location>
        <begin position="122"/>
        <end position="146"/>
    </location>
</feature>
<evidence type="ECO:0000313" key="9">
    <source>
        <dbReference type="Proteomes" id="UP000515150"/>
    </source>
</evidence>
<dbReference type="PROSITE" id="PS51148">
    <property type="entry name" value="AXH"/>
    <property type="match status" value="1"/>
</dbReference>
<dbReference type="PANTHER" id="PTHR13392:SF14">
    <property type="entry name" value="ATAXIN-1-LIKE"/>
    <property type="match status" value="1"/>
</dbReference>
<feature type="domain" description="AXH" evidence="8">
    <location>
        <begin position="240"/>
        <end position="371"/>
    </location>
</feature>
<organism evidence="9 11">
    <name type="scientific">Betta splendens</name>
    <name type="common">Siamese fighting fish</name>
    <dbReference type="NCBI Taxonomy" id="158456"/>
    <lineage>
        <taxon>Eukaryota</taxon>
        <taxon>Metazoa</taxon>
        <taxon>Chordata</taxon>
        <taxon>Craniata</taxon>
        <taxon>Vertebrata</taxon>
        <taxon>Euteleostomi</taxon>
        <taxon>Actinopterygii</taxon>
        <taxon>Neopterygii</taxon>
        <taxon>Teleostei</taxon>
        <taxon>Neoteleostei</taxon>
        <taxon>Acanthomorphata</taxon>
        <taxon>Anabantaria</taxon>
        <taxon>Anabantiformes</taxon>
        <taxon>Anabantoidei</taxon>
        <taxon>Osphronemidae</taxon>
        <taxon>Betta</taxon>
    </lineage>
</organism>
<feature type="region of interest" description="Disordered" evidence="7">
    <location>
        <begin position="367"/>
        <end position="438"/>
    </location>
</feature>
<keyword evidence="6" id="KW-0539">Nucleus</keyword>
<dbReference type="SUPFAM" id="SSF102031">
    <property type="entry name" value="AXH domain"/>
    <property type="match status" value="1"/>
</dbReference>
<dbReference type="RefSeq" id="XP_029007511.1">
    <property type="nucleotide sequence ID" value="XM_029151678.3"/>
</dbReference>
<dbReference type="Pfam" id="PF08517">
    <property type="entry name" value="AXH"/>
    <property type="match status" value="1"/>
</dbReference>
<protein>
    <submittedName>
        <fullName evidence="10 11">Uncharacterized protein LOC114856061</fullName>
    </submittedName>
</protein>
<gene>
    <name evidence="10 11" type="primary">LOC114856061</name>
</gene>
<dbReference type="GO" id="GO:0003723">
    <property type="term" value="F:RNA binding"/>
    <property type="evidence" value="ECO:0007669"/>
    <property type="project" value="InterPro"/>
</dbReference>
<dbReference type="GeneTree" id="ENSGT00390000005939"/>
<evidence type="ECO:0000256" key="2">
    <source>
        <dbReference type="ARBA" id="ARBA00022491"/>
    </source>
</evidence>
<feature type="compositionally biased region" description="Basic and acidic residues" evidence="7">
    <location>
        <begin position="11"/>
        <end position="24"/>
    </location>
</feature>
<dbReference type="GO" id="GO:0007399">
    <property type="term" value="P:nervous system development"/>
    <property type="evidence" value="ECO:0007669"/>
    <property type="project" value="TreeGrafter"/>
</dbReference>
<dbReference type="InterPro" id="IPR036096">
    <property type="entry name" value="Ataxin_AXH_dom_sf"/>
</dbReference>
<name>A0A6P7ML49_BETSP</name>
<keyword evidence="5" id="KW-0804">Transcription</keyword>
<evidence type="ECO:0000256" key="7">
    <source>
        <dbReference type="SAM" id="MobiDB-lite"/>
    </source>
</evidence>
<dbReference type="InterPro" id="IPR043404">
    <property type="entry name" value="ATAXIN1-like"/>
</dbReference>
<dbReference type="PANTHER" id="PTHR13392">
    <property type="entry name" value="ATAXIN 1"/>
    <property type="match status" value="1"/>
</dbReference>
<evidence type="ECO:0000256" key="4">
    <source>
        <dbReference type="ARBA" id="ARBA00023125"/>
    </source>
</evidence>
<dbReference type="SMART" id="SM00536">
    <property type="entry name" value="AXH"/>
    <property type="match status" value="1"/>
</dbReference>
<accession>A0A6P7ML49</accession>
<evidence type="ECO:0000313" key="10">
    <source>
        <dbReference type="RefSeq" id="XP_029007510.1"/>
    </source>
</evidence>
<keyword evidence="4" id="KW-0238">DNA-binding</keyword>
<dbReference type="Proteomes" id="UP000515150">
    <property type="component" value="Chromosome 5"/>
</dbReference>
<dbReference type="RefSeq" id="XP_029007510.1">
    <property type="nucleotide sequence ID" value="XM_029151677.3"/>
</dbReference>
<dbReference type="AlphaFoldDB" id="A0A6P7ML49"/>
<evidence type="ECO:0000256" key="3">
    <source>
        <dbReference type="ARBA" id="ARBA00023015"/>
    </source>
</evidence>
<proteinExistence type="predicted"/>
<dbReference type="KEGG" id="bspl:114856061"/>
<sequence>MSFRPGPALVPDRDTLPLKKRDQRPGSPPPPPLQACDATTFKTPYPYKSHGEFKPKPSSPFQPVPRRVPALYQPWMPTHVPSGSKSHVLSPLREHHGWAEWRDFNPLHPGWDLPHPYQRHAHFPGTQAPPPGQPYPAPRLGPAGLASEGLRGMGGYGWEQVQTLRDAEWQSDGRSKGAYVRRRDRRVDGDPLLSARPPPSQKDLLMQHGLLHKSSRAVKYPAVAAATEAPLGSARTASPQPPGCLPWLLPHFVAGSLIELRDGRLRRVEHLRTEDFLLGSLACPDLRLSCCTVQSISAASSSSVSRLLILLHDQQSQELVDVYVEYPFFVRGQGWSSCSPQRTARLCGLQCRQLSVGDVCLALTPVSAPKPPPPSAAPEPKTSPGGSADERCELPREPPPQGAPQPQWTAGGTRKEAEAARRRHYSAPELRGPGTNCM</sequence>
<feature type="region of interest" description="Disordered" evidence="7">
    <location>
        <begin position="169"/>
        <end position="201"/>
    </location>
</feature>
<dbReference type="InterPro" id="IPR003652">
    <property type="entry name" value="Ataxin_AXH_dom"/>
</dbReference>
<evidence type="ECO:0000256" key="6">
    <source>
        <dbReference type="ARBA" id="ARBA00023242"/>
    </source>
</evidence>
<keyword evidence="9" id="KW-1185">Reference proteome</keyword>